<dbReference type="EMBL" id="JACLAU010000036">
    <property type="protein sequence ID" value="MBC2653140.1"/>
    <property type="molecule type" value="Genomic_DNA"/>
</dbReference>
<keyword evidence="2" id="KW-1185">Reference proteome</keyword>
<comment type="caution">
    <text evidence="1">The sequence shown here is derived from an EMBL/GenBank/DDBJ whole genome shotgun (WGS) entry which is preliminary data.</text>
</comment>
<evidence type="ECO:0000313" key="1">
    <source>
        <dbReference type="EMBL" id="MBC2653140.1"/>
    </source>
</evidence>
<evidence type="ECO:0000313" key="2">
    <source>
        <dbReference type="Proteomes" id="UP000520156"/>
    </source>
</evidence>
<dbReference type="InterPro" id="IPR016155">
    <property type="entry name" value="Mopterin_synth/thiamin_S_b"/>
</dbReference>
<sequence length="87" mass="8800">MSEALALVVELCGKLADVQGREITVPIPAAGCTAASLLDRLREGFPALAPLLVPGKVRVCINEAIAPADGLARPGDLVALFPPVSGG</sequence>
<reference evidence="1 2" key="1">
    <citation type="submission" date="2020-08" db="EMBL/GenBank/DDBJ databases">
        <title>The genome sequence of Novosphingobium flavum 4Y4.</title>
        <authorList>
            <person name="Liu Y."/>
        </authorList>
    </citation>
    <scope>NUCLEOTIDE SEQUENCE [LARGE SCALE GENOMIC DNA]</scope>
    <source>
        <strain evidence="1 2">4Y4</strain>
    </source>
</reference>
<protein>
    <submittedName>
        <fullName evidence="1">MoaD/ThiS family protein</fullName>
    </submittedName>
</protein>
<dbReference type="Proteomes" id="UP000520156">
    <property type="component" value="Unassembled WGS sequence"/>
</dbReference>
<dbReference type="CDD" id="cd00754">
    <property type="entry name" value="Ubl_MoaD"/>
    <property type="match status" value="1"/>
</dbReference>
<dbReference type="InterPro" id="IPR003749">
    <property type="entry name" value="ThiS/MoaD-like"/>
</dbReference>
<dbReference type="InterPro" id="IPR012675">
    <property type="entry name" value="Beta-grasp_dom_sf"/>
</dbReference>
<dbReference type="Pfam" id="PF02597">
    <property type="entry name" value="ThiS"/>
    <property type="match status" value="1"/>
</dbReference>
<accession>A0A7X1F9Z4</accession>
<gene>
    <name evidence="1" type="ORF">H7F49_15710</name>
</gene>
<dbReference type="Gene3D" id="3.10.20.30">
    <property type="match status" value="1"/>
</dbReference>
<dbReference type="SUPFAM" id="SSF54285">
    <property type="entry name" value="MoaD/ThiS"/>
    <property type="match status" value="1"/>
</dbReference>
<proteinExistence type="predicted"/>
<dbReference type="RefSeq" id="WP_185684527.1">
    <property type="nucleotide sequence ID" value="NZ_JACLAU010000036.1"/>
</dbReference>
<name>A0A7X1F9Z4_9SPHN</name>
<organism evidence="1 2">
    <name type="scientific">Novosphingobium aerophilum</name>
    <dbReference type="NCBI Taxonomy" id="2839843"/>
    <lineage>
        <taxon>Bacteria</taxon>
        <taxon>Pseudomonadati</taxon>
        <taxon>Pseudomonadota</taxon>
        <taxon>Alphaproteobacteria</taxon>
        <taxon>Sphingomonadales</taxon>
        <taxon>Sphingomonadaceae</taxon>
        <taxon>Novosphingobium</taxon>
    </lineage>
</organism>
<dbReference type="AlphaFoldDB" id="A0A7X1F9Z4"/>